<accession>D7SG22</accession>
<accession>Q586U6</accession>
<keyword evidence="3" id="KW-1185">Reference proteome</keyword>
<protein>
    <submittedName>
        <fullName evidence="2">Uncharacterized protein</fullName>
    </submittedName>
</protein>
<reference evidence="1 3" key="3">
    <citation type="journal article" date="2005" name="Science">
        <title>The genome of the African trypanosome Trypanosoma brucei.</title>
        <authorList>
            <person name="Berriman M."/>
            <person name="Ghedin E."/>
            <person name="Hertz-Fowler C."/>
            <person name="Blandin G."/>
            <person name="Renauld H."/>
            <person name="Bartholomeu D.C."/>
            <person name="Lennard N.J."/>
            <person name="Caler E."/>
            <person name="Hamlin N.E."/>
            <person name="Haas B."/>
            <person name="Bohme U."/>
            <person name="Hannick L."/>
            <person name="Aslett M.A."/>
            <person name="Shallom J."/>
            <person name="Marcello L."/>
            <person name="Hou L."/>
            <person name="Wickstead B."/>
            <person name="Alsmark U.C."/>
            <person name="Arrowsmith C."/>
            <person name="Atkin R.J."/>
            <person name="Barron A.J."/>
            <person name="Bringaud F."/>
            <person name="Brooks K."/>
            <person name="Carrington M."/>
            <person name="Cherevach I."/>
            <person name="Chillingworth T.J."/>
            <person name="Churcher C."/>
            <person name="Clark L.N."/>
            <person name="Corton C.H."/>
            <person name="Cronin A."/>
            <person name="Davies R.M."/>
            <person name="Doggett J."/>
            <person name="Djikeng A."/>
            <person name="Feldblyum T."/>
            <person name="Field M.C."/>
            <person name="Fraser A."/>
            <person name="Goodhead I."/>
            <person name="Hance Z."/>
            <person name="Harper D."/>
            <person name="Harris B.R."/>
            <person name="Hauser H."/>
            <person name="Hostetler J."/>
            <person name="Ivens A."/>
            <person name="Jagels K."/>
            <person name="Johnson D."/>
            <person name="Johnson J."/>
            <person name="Jones K."/>
            <person name="Kerhornou A.X."/>
            <person name="Koo H."/>
            <person name="Larke N."/>
            <person name="Landfear S."/>
            <person name="Larkin C."/>
            <person name="Leech V."/>
            <person name="Line A."/>
            <person name="Lord A."/>
            <person name="Macleod A."/>
            <person name="Mooney P.J."/>
            <person name="Moule S."/>
            <person name="Martin D.M."/>
            <person name="Morgan G.W."/>
            <person name="Mungall K."/>
            <person name="Norbertczak H."/>
            <person name="Ormond D."/>
            <person name="Pai G."/>
            <person name="Peacock C.S."/>
            <person name="Peterson J."/>
            <person name="Quail M.A."/>
            <person name="Rabbinowitsch E."/>
            <person name="Rajandream M.A."/>
            <person name="Reitter C."/>
            <person name="Salzberg S.L."/>
            <person name="Sanders M."/>
            <person name="Schobel S."/>
            <person name="Sharp S."/>
            <person name="Simmonds M."/>
            <person name="Simpson A.J."/>
            <person name="Tallon L."/>
            <person name="Turner C.M."/>
            <person name="Tait A."/>
            <person name="Tivey A.R."/>
            <person name="Van Aken S."/>
            <person name="Walker D."/>
            <person name="Wanless D."/>
            <person name="Wang S."/>
            <person name="White B."/>
            <person name="White O."/>
            <person name="Whitehead S."/>
            <person name="Woodward J."/>
            <person name="Wortman J."/>
            <person name="Adams M.D."/>
            <person name="Embley T.M."/>
            <person name="Gull K."/>
            <person name="Ullu E."/>
            <person name="Barry J.D."/>
            <person name="Fairlamb A.H."/>
            <person name="Opperdoes F."/>
            <person name="Barrell B.G."/>
            <person name="Donelson J.E."/>
            <person name="Hall N."/>
            <person name="Fraser C.M."/>
            <person name="Melville S.E."/>
            <person name="El-Sayed N.M."/>
        </authorList>
    </citation>
    <scope>NUCLEOTIDE SEQUENCE [LARGE SCALE GENOMIC DNA]</scope>
    <source>
        <strain evidence="1 3">927/4 GUTat10.1</strain>
    </source>
</reference>
<dbReference type="RefSeq" id="XP_951684.1">
    <property type="nucleotide sequence ID" value="XM_946591.1"/>
</dbReference>
<gene>
    <name evidence="1" type="primary">30M24.40</name>
    <name evidence="2" type="ORF">Tb927.2.5080</name>
</gene>
<reference evidence="2" key="4">
    <citation type="submission" date="2005-04" db="EMBL/GenBank/DDBJ databases">
        <title>.</title>
        <authorList>
            <person name="Ghedin E."/>
            <person name="Blandin G."/>
            <person name="Bartholomeu D."/>
            <person name="Caler E."/>
            <person name="Haas B."/>
            <person name="Hannick L."/>
            <person name="Shallom J."/>
            <person name="Hou L."/>
            <person name="Djikeng A."/>
            <person name="Feldblyum T."/>
            <person name="Hostetler J."/>
            <person name="Johnson J."/>
            <person name="Jones K."/>
            <person name="Koo H.L."/>
            <person name="Larkin C."/>
            <person name="Pai G."/>
            <person name="Peterson J."/>
            <person name="Khalak H.G."/>
            <person name="Salzberg S."/>
            <person name="Simpson A.J."/>
            <person name="Tallon L."/>
            <person name="Van Aken S."/>
            <person name="Wanless D."/>
            <person name="White O."/>
            <person name="Wortman J."/>
            <person name="Fraser C.M."/>
            <person name="El-Sayed N.M.A."/>
        </authorList>
    </citation>
    <scope>NUCLEOTIDE SEQUENCE</scope>
    <source>
        <strain evidence="2">GUTat10.1</strain>
    </source>
</reference>
<dbReference type="EMBL" id="AC007865">
    <property type="protein sequence ID" value="AAX80141.1"/>
    <property type="molecule type" value="Genomic_DNA"/>
</dbReference>
<sequence>MNLKELLTFLNICFFEVYGRRRRFLFVDSSGISVKAAWFSYVVKYSMMQSGDSCNQLFGALLLSRASGLNEVYFYEESSRLLVGFLVCRLFGAVDGVVGGVSCCYRKRMYLHQAVKLLKEWANEAYFGFLWSERCKSTFSHCCLHGVESILLSCGVLAKGDCAFLAQLISNVVIQKKNIYFLTSDAHMLEVSQCLLSSVETQLSEVYVEDGVFISVNLPIESRMLLEGDCREGGILLFSCSLEMRGAVLEDFLTLVGSIGVSFLGSQRLMCCELKELLFDMGIVSLERLSLCVCDAIQHATGATPFHTEHEFCAWAEYAGSAKRGFFKVGMVRRATLSREGGLWIYGKNSVATIVIPVGDPITKLALLEVCEKAAQYAYEVYSGSMYTNGGVVGICCLFLAEYICRRLPRHGSQNAYLRHFAGAIHAVLVSHAICLNPSLVEPPATYVQEVEKIAEDHAKLMSSMSYANSVVGQYRSGRSYVSSGHMVDCEEFRRSVRAVELALDCVSLISKLKL</sequence>
<evidence type="ECO:0000313" key="2">
    <source>
        <dbReference type="EMBL" id="AAX80141.1"/>
    </source>
</evidence>
<dbReference type="GO" id="GO:0005737">
    <property type="term" value="C:cytoplasm"/>
    <property type="evidence" value="ECO:0006056"/>
    <property type="project" value="Others"/>
</dbReference>
<name>Q586U6_TRYB2</name>
<dbReference type="AlphaFoldDB" id="Q586U6"/>
<dbReference type="EMBL" id="AE017150">
    <property type="protein sequence ID" value="AAQ15966.1"/>
    <property type="molecule type" value="Genomic_DNA"/>
</dbReference>
<evidence type="ECO:0000313" key="3">
    <source>
        <dbReference type="Proteomes" id="UP000008524"/>
    </source>
</evidence>
<organism evidence="2 3">
    <name type="scientific">Trypanosoma brucei brucei (strain 927/4 GUTat10.1)</name>
    <dbReference type="NCBI Taxonomy" id="185431"/>
    <lineage>
        <taxon>Eukaryota</taxon>
        <taxon>Discoba</taxon>
        <taxon>Euglenozoa</taxon>
        <taxon>Kinetoplastea</taxon>
        <taxon>Metakinetoplastina</taxon>
        <taxon>Trypanosomatida</taxon>
        <taxon>Trypanosomatidae</taxon>
        <taxon>Trypanosoma</taxon>
    </lineage>
</organism>
<dbReference type="Proteomes" id="UP000008524">
    <property type="component" value="Chromosome 2"/>
</dbReference>
<reference evidence="1" key="5">
    <citation type="submission" date="2005-04" db="EMBL/GenBank/DDBJ databases">
        <title>Sequencing, closure, and annotation of Trypanosoma brucei chromosomes 2 through 8.</title>
        <authorList>
            <person name="Ghedin E."/>
            <person name="Blandin G."/>
            <person name="Bartholomeu D."/>
            <person name="Caler E."/>
            <person name="Haas B."/>
            <person name="Hannick L."/>
            <person name="Shallom J."/>
            <person name="Hou L."/>
            <person name="Djikeng A."/>
            <person name="Feldblyum T."/>
            <person name="Hostetler J."/>
            <person name="Johnson J."/>
            <person name="Jones K."/>
            <person name="Koo H.L."/>
            <person name="Larkin C."/>
            <person name="Pai G."/>
            <person name="Peterson J."/>
            <person name="Khalak H.G."/>
            <person name="Salzberg S."/>
            <person name="Simpson A.J."/>
            <person name="Tallon L."/>
            <person name="Van Aken S."/>
            <person name="Wanless D."/>
            <person name="White O."/>
            <person name="Wortman J."/>
            <person name="Fraser C.M."/>
            <person name="El-Sayed N.M.A."/>
        </authorList>
    </citation>
    <scope>NUCLEOTIDE SEQUENCE</scope>
    <source>
        <strain evidence="1">927/4 GUTat10.1</strain>
    </source>
</reference>
<reference evidence="2" key="1">
    <citation type="submission" date="1999-06" db="EMBL/GenBank/DDBJ databases">
        <authorList>
            <person name="El-Sayed N.M."/>
            <person name="Khalak H."/>
            <person name="Adams M.D."/>
        </authorList>
    </citation>
    <scope>NUCLEOTIDE SEQUENCE</scope>
    <source>
        <strain evidence="2">GUTat10.1</strain>
    </source>
</reference>
<evidence type="ECO:0000313" key="1">
    <source>
        <dbReference type="EMBL" id="AAQ15966.1"/>
    </source>
</evidence>
<dbReference type="GeneID" id="3655809"/>
<reference evidence="1" key="2">
    <citation type="journal article" date="2005" name="Science">
        <title>Comparative genomics of trypanosomatid parasitic protozoa.</title>
        <authorList>
            <person name="El-Sayed N.M."/>
            <person name="Myler P.J."/>
            <person name="Blandin G."/>
            <person name="Berriman M."/>
            <person name="Crabtree J."/>
            <person name="Aggarwal G."/>
            <person name="Caler E."/>
            <person name="Renauld H."/>
            <person name="Worthey E.A."/>
            <person name="Hertz-Fowler C."/>
            <person name="Ghedin E."/>
            <person name="Peacock C."/>
            <person name="Bartholomeu D.C."/>
            <person name="Haas B.J."/>
            <person name="Tran A.N."/>
            <person name="Wortman J.R."/>
            <person name="Alsmark U.C."/>
            <person name="Angiuoli S."/>
            <person name="Anupama A."/>
            <person name="Badger J."/>
            <person name="Bringaud F."/>
            <person name="Cadag E."/>
            <person name="Carlton J.M."/>
            <person name="Cerqueira G.C."/>
            <person name="Creasy T."/>
            <person name="Delcher A.L."/>
            <person name="Djikeng A."/>
            <person name="Embley T.M."/>
            <person name="Hauser C."/>
            <person name="Ivens A.C."/>
            <person name="Kummerfeld S.K."/>
            <person name="Pereira-Leal J.B."/>
            <person name="Nilsson D."/>
            <person name="Peterson J."/>
            <person name="Salzberg S.L."/>
            <person name="Shallom J."/>
            <person name="Silva J.C."/>
            <person name="Sundaram J."/>
            <person name="Westenberger S."/>
            <person name="White O."/>
            <person name="Melville S.E."/>
            <person name="Donelson J.E."/>
            <person name="Andersson B."/>
            <person name="Stuart K.D."/>
            <person name="Hall N."/>
        </authorList>
    </citation>
    <scope>NUCLEOTIDE SEQUENCE</scope>
    <source>
        <strain evidence="1">927/4 GUTat10.1</strain>
    </source>
</reference>
<dbReference type="OrthoDB" id="250094at2759"/>
<dbReference type="KEGG" id="tbr:Tb927.2.5080"/>
<dbReference type="InParanoid" id="Q586U6"/>
<proteinExistence type="predicted"/>
<dbReference type="PaxDb" id="5691-AAQ15966"/>